<gene>
    <name evidence="1" type="ORF">AUJ66_04955</name>
</gene>
<evidence type="ECO:0000313" key="1">
    <source>
        <dbReference type="EMBL" id="OIN96906.1"/>
    </source>
</evidence>
<dbReference type="InterPro" id="IPR019994">
    <property type="entry name" value="Lipid-A-disac_synthase-rel_put"/>
</dbReference>
<evidence type="ECO:0008006" key="3">
    <source>
        <dbReference type="Google" id="ProtNLM"/>
    </source>
</evidence>
<evidence type="ECO:0000313" key="2">
    <source>
        <dbReference type="Proteomes" id="UP000182278"/>
    </source>
</evidence>
<protein>
    <recommendedName>
        <fullName evidence="3">Lipid-A-disaccharide synthase</fullName>
    </recommendedName>
</protein>
<proteinExistence type="predicted"/>
<name>A0A1J4SDY8_9BACT</name>
<dbReference type="EMBL" id="MNUO01000072">
    <property type="protein sequence ID" value="OIN96906.1"/>
    <property type="molecule type" value="Genomic_DNA"/>
</dbReference>
<dbReference type="PANTHER" id="PTHR39517:SF1">
    <property type="entry name" value="LIPID-A-DISACCHARIDE SYNTHASE"/>
    <property type="match status" value="1"/>
</dbReference>
<dbReference type="PANTHER" id="PTHR39517">
    <property type="entry name" value="SLL0192 PROTEIN"/>
    <property type="match status" value="1"/>
</dbReference>
<dbReference type="NCBIfam" id="TIGR03492">
    <property type="entry name" value="lipid-A-disaccharide synthase-related protein"/>
    <property type="match status" value="1"/>
</dbReference>
<organism evidence="1 2">
    <name type="scientific">Candidatus Desantisbacteria bacterium CG1_02_38_46</name>
    <dbReference type="NCBI Taxonomy" id="1817893"/>
    <lineage>
        <taxon>Bacteria</taxon>
        <taxon>Candidatus Desantisiibacteriota</taxon>
    </lineage>
</organism>
<reference evidence="1 2" key="1">
    <citation type="journal article" date="2016" name="Environ. Microbiol.">
        <title>Genomic resolution of a cold subsurface aquifer community provides metabolic insights for novel microbes adapted to high CO concentrations.</title>
        <authorList>
            <person name="Probst A.J."/>
            <person name="Castelle C.J."/>
            <person name="Singh A."/>
            <person name="Brown C.T."/>
            <person name="Anantharaman K."/>
            <person name="Sharon I."/>
            <person name="Hug L.A."/>
            <person name="Burstein D."/>
            <person name="Emerson J.B."/>
            <person name="Thomas B.C."/>
            <person name="Banfield J.F."/>
        </authorList>
    </citation>
    <scope>NUCLEOTIDE SEQUENCE [LARGE SCALE GENOMIC DNA]</scope>
    <source>
        <strain evidence="1">CG1_02_38_46</strain>
    </source>
</reference>
<comment type="caution">
    <text evidence="1">The sequence shown here is derived from an EMBL/GenBank/DDBJ whole genome shotgun (WGS) entry which is preliminary data.</text>
</comment>
<dbReference type="AlphaFoldDB" id="A0A1J4SDY8"/>
<accession>A0A1J4SDY8</accession>
<sequence>MKPLNIFFASNGHGEDIIACQIIKELRKKIPFLSFKALPITGIGGTYISNNVPVLGSRKIMPSGGFVRLGLKYLLKDIKAGLLDLFIEQIRILRSDGRKSDFVIAVGDTFLCSLCGIFTGKKIIFVSTAQSVYIGEFLWIDKWFMRHYARVVFPRDEKTASNLRMFGIPAVYFGNVMMDCLEITGEDFGIPATKKVVGLLPGSRDEAYGNFQYILGAVEEISAGSQKKDYGGPAFLMAIAPSIKIEIIEKIGQDSDWEFRKTKPEESSRGIIGFLIKPLTTLKGIHSQIIISNKFADVINNADTIIGLSGTGNEQAVGLGKPVVAFSGKGPQMTLPFLRDQNKLLGGMVFIVPRDRKMIAQRIFSILDDPSIGENARKIGFERMGPAGAADRISSYIKENILQNTNV</sequence>
<dbReference type="SUPFAM" id="SSF53756">
    <property type="entry name" value="UDP-Glycosyltransferase/glycogen phosphorylase"/>
    <property type="match status" value="2"/>
</dbReference>
<dbReference type="Proteomes" id="UP000182278">
    <property type="component" value="Unassembled WGS sequence"/>
</dbReference>
<dbReference type="STRING" id="1817893.AUJ66_04955"/>